<evidence type="ECO:0000313" key="5">
    <source>
        <dbReference type="Proteomes" id="UP000075243"/>
    </source>
</evidence>
<dbReference type="InterPro" id="IPR025525">
    <property type="entry name" value="hAT-like_transposase_RNase-H"/>
</dbReference>
<dbReference type="EMBL" id="CM003605">
    <property type="protein sequence ID" value="KYP70281.1"/>
    <property type="molecule type" value="Genomic_DNA"/>
</dbReference>
<keyword evidence="1" id="KW-0812">Transmembrane</keyword>
<proteinExistence type="predicted"/>
<feature type="transmembrane region" description="Helical" evidence="1">
    <location>
        <begin position="21"/>
        <end position="40"/>
    </location>
</feature>
<dbReference type="InterPro" id="IPR008906">
    <property type="entry name" value="HATC_C_dom"/>
</dbReference>
<name>A0A151TTG1_CAJCA</name>
<evidence type="ECO:0000259" key="3">
    <source>
        <dbReference type="Pfam" id="PF14372"/>
    </source>
</evidence>
<dbReference type="Gramene" id="C.cajan_09233.t">
    <property type="protein sequence ID" value="C.cajan_09233.t.cds1"/>
    <property type="gene ID" value="C.cajan_09233"/>
</dbReference>
<accession>A0A151TTG1</accession>
<organism evidence="4 5">
    <name type="scientific">Cajanus cajan</name>
    <name type="common">Pigeon pea</name>
    <name type="synonym">Cajanus indicus</name>
    <dbReference type="NCBI Taxonomy" id="3821"/>
    <lineage>
        <taxon>Eukaryota</taxon>
        <taxon>Viridiplantae</taxon>
        <taxon>Streptophyta</taxon>
        <taxon>Embryophyta</taxon>
        <taxon>Tracheophyta</taxon>
        <taxon>Spermatophyta</taxon>
        <taxon>Magnoliopsida</taxon>
        <taxon>eudicotyledons</taxon>
        <taxon>Gunneridae</taxon>
        <taxon>Pentapetalae</taxon>
        <taxon>rosids</taxon>
        <taxon>fabids</taxon>
        <taxon>Fabales</taxon>
        <taxon>Fabaceae</taxon>
        <taxon>Papilionoideae</taxon>
        <taxon>50 kb inversion clade</taxon>
        <taxon>NPAAA clade</taxon>
        <taxon>indigoferoid/millettioid clade</taxon>
        <taxon>Phaseoleae</taxon>
        <taxon>Cajanus</taxon>
    </lineage>
</organism>
<dbReference type="GO" id="GO:0003677">
    <property type="term" value="F:DNA binding"/>
    <property type="evidence" value="ECO:0007669"/>
    <property type="project" value="InterPro"/>
</dbReference>
<evidence type="ECO:0000259" key="2">
    <source>
        <dbReference type="Pfam" id="PF05699"/>
    </source>
</evidence>
<dbReference type="GO" id="GO:0046983">
    <property type="term" value="F:protein dimerization activity"/>
    <property type="evidence" value="ECO:0007669"/>
    <property type="project" value="InterPro"/>
</dbReference>
<dbReference type="Pfam" id="PF05699">
    <property type="entry name" value="Dimer_Tnp_hAT"/>
    <property type="match status" value="1"/>
</dbReference>
<keyword evidence="1" id="KW-1133">Transmembrane helix</keyword>
<dbReference type="AlphaFoldDB" id="A0A151TTG1"/>
<keyword evidence="5" id="KW-1185">Reference proteome</keyword>
<protein>
    <submittedName>
        <fullName evidence="4">AC transposase</fullName>
    </submittedName>
</protein>
<dbReference type="Pfam" id="PF14372">
    <property type="entry name" value="hAT-like_RNase-H"/>
    <property type="match status" value="1"/>
</dbReference>
<evidence type="ECO:0000313" key="4">
    <source>
        <dbReference type="EMBL" id="KYP70281.1"/>
    </source>
</evidence>
<keyword evidence="1" id="KW-0472">Membrane</keyword>
<dbReference type="PANTHER" id="PTHR23272">
    <property type="entry name" value="BED FINGER-RELATED"/>
    <property type="match status" value="1"/>
</dbReference>
<dbReference type="PANTHER" id="PTHR23272:SF184">
    <property type="entry name" value="OS03G0311250 PROTEIN"/>
    <property type="match status" value="1"/>
</dbReference>
<evidence type="ECO:0000256" key="1">
    <source>
        <dbReference type="SAM" id="Phobius"/>
    </source>
</evidence>
<dbReference type="STRING" id="3821.A0A151TTG1"/>
<sequence length="174" mass="20335">MVEKMKAKYDKYRENVKNMNILIFVASVLGPHIKFKFVQWDSHKFYEKYIGEILCNKVNEALHDMFNVYLLSTSNGQLTETATRLSSDVGIDDFDSPELSFAIEFERDMNLNSNPGKNEVDLYLMERLEKKSDTFDILMWWKLKYSKYPILSQIARDLLAMPVSTIALEFSFST</sequence>
<dbReference type="InterPro" id="IPR012337">
    <property type="entry name" value="RNaseH-like_sf"/>
</dbReference>
<dbReference type="Proteomes" id="UP000075243">
    <property type="component" value="Chromosome 3"/>
</dbReference>
<gene>
    <name evidence="4" type="ORF">KK1_009493</name>
</gene>
<dbReference type="SUPFAM" id="SSF53098">
    <property type="entry name" value="Ribonuclease H-like"/>
    <property type="match status" value="1"/>
</dbReference>
<reference evidence="4 5" key="1">
    <citation type="journal article" date="2012" name="Nat. Biotechnol.">
        <title>Draft genome sequence of pigeonpea (Cajanus cajan), an orphan legume crop of resource-poor farmers.</title>
        <authorList>
            <person name="Varshney R.K."/>
            <person name="Chen W."/>
            <person name="Li Y."/>
            <person name="Bharti A.K."/>
            <person name="Saxena R.K."/>
            <person name="Schlueter J.A."/>
            <person name="Donoghue M.T."/>
            <person name="Azam S."/>
            <person name="Fan G."/>
            <person name="Whaley A.M."/>
            <person name="Farmer A.D."/>
            <person name="Sheridan J."/>
            <person name="Iwata A."/>
            <person name="Tuteja R."/>
            <person name="Penmetsa R.V."/>
            <person name="Wu W."/>
            <person name="Upadhyaya H.D."/>
            <person name="Yang S.P."/>
            <person name="Shah T."/>
            <person name="Saxena K.B."/>
            <person name="Michael T."/>
            <person name="McCombie W.R."/>
            <person name="Yang B."/>
            <person name="Zhang G."/>
            <person name="Yang H."/>
            <person name="Wang J."/>
            <person name="Spillane C."/>
            <person name="Cook D.R."/>
            <person name="May G.D."/>
            <person name="Xu X."/>
            <person name="Jackson S.A."/>
        </authorList>
    </citation>
    <scope>NUCLEOTIDE SEQUENCE [LARGE SCALE GENOMIC DNA]</scope>
    <source>
        <strain evidence="5">cv. Asha</strain>
    </source>
</reference>
<feature type="domain" description="hAT-like transposase RNase-H fold" evidence="3">
    <location>
        <begin position="1"/>
        <end position="69"/>
    </location>
</feature>
<feature type="domain" description="HAT C-terminal dimerisation" evidence="2">
    <location>
        <begin position="119"/>
        <end position="174"/>
    </location>
</feature>